<dbReference type="AlphaFoldDB" id="A0A9D9D931"/>
<feature type="active site" evidence="5 6">
    <location>
        <position position="209"/>
    </location>
</feature>
<dbReference type="PANTHER" id="PTHR43570">
    <property type="entry name" value="ALDEHYDE DEHYDROGENASE"/>
    <property type="match status" value="1"/>
</dbReference>
<dbReference type="InterPro" id="IPR016160">
    <property type="entry name" value="Ald_DH_CS_CYS"/>
</dbReference>
<evidence type="ECO:0000256" key="5">
    <source>
        <dbReference type="PIRSR" id="PIRSR036492-1"/>
    </source>
</evidence>
<dbReference type="PROSITE" id="PS00687">
    <property type="entry name" value="ALDEHYDE_DEHYDR_GLU"/>
    <property type="match status" value="1"/>
</dbReference>
<dbReference type="InterPro" id="IPR016163">
    <property type="entry name" value="Ald_DH_C"/>
</dbReference>
<dbReference type="FunFam" id="3.40.309.10:FF:000003">
    <property type="entry name" value="Aldehyde dehydrogenase"/>
    <property type="match status" value="1"/>
</dbReference>
<feature type="active site" evidence="5">
    <location>
        <position position="243"/>
    </location>
</feature>
<dbReference type="Pfam" id="PF00171">
    <property type="entry name" value="Aldedh"/>
    <property type="match status" value="1"/>
</dbReference>
<dbReference type="Proteomes" id="UP000823629">
    <property type="component" value="Unassembled WGS sequence"/>
</dbReference>
<evidence type="ECO:0000313" key="10">
    <source>
        <dbReference type="Proteomes" id="UP000823629"/>
    </source>
</evidence>
<reference evidence="9" key="1">
    <citation type="submission" date="2020-10" db="EMBL/GenBank/DDBJ databases">
        <authorList>
            <person name="Gilroy R."/>
        </authorList>
    </citation>
    <scope>NUCLEOTIDE SEQUENCE</scope>
    <source>
        <strain evidence="9">1748</strain>
    </source>
</reference>
<evidence type="ECO:0000259" key="8">
    <source>
        <dbReference type="Pfam" id="PF00171"/>
    </source>
</evidence>
<dbReference type="EMBL" id="JADING010000030">
    <property type="protein sequence ID" value="MBO8414072.1"/>
    <property type="molecule type" value="Genomic_DNA"/>
</dbReference>
<keyword evidence="3" id="KW-0520">NAD</keyword>
<name>A0A9D9D931_9BACL</name>
<dbReference type="InterPro" id="IPR016161">
    <property type="entry name" value="Ald_DH/histidinol_DH"/>
</dbReference>
<evidence type="ECO:0000256" key="3">
    <source>
        <dbReference type="ARBA" id="ARBA00023027"/>
    </source>
</evidence>
<dbReference type="GO" id="GO:0004029">
    <property type="term" value="F:aldehyde dehydrogenase (NAD+) activity"/>
    <property type="evidence" value="ECO:0007669"/>
    <property type="project" value="TreeGrafter"/>
</dbReference>
<keyword evidence="2 4" id="KW-0560">Oxidoreductase</keyword>
<evidence type="ECO:0000313" key="9">
    <source>
        <dbReference type="EMBL" id="MBO8414072.1"/>
    </source>
</evidence>
<reference evidence="9" key="2">
    <citation type="journal article" date="2021" name="PeerJ">
        <title>Extensive microbial diversity within the chicken gut microbiome revealed by metagenomics and culture.</title>
        <authorList>
            <person name="Gilroy R."/>
            <person name="Ravi A."/>
            <person name="Getino M."/>
            <person name="Pursley I."/>
            <person name="Horton D.L."/>
            <person name="Alikhan N.F."/>
            <person name="Baker D."/>
            <person name="Gharbi K."/>
            <person name="Hall N."/>
            <person name="Watson M."/>
            <person name="Adriaenssens E.M."/>
            <person name="Foster-Nyarko E."/>
            <person name="Jarju S."/>
            <person name="Secka A."/>
            <person name="Antonio M."/>
            <person name="Oren A."/>
            <person name="Chaudhuri R.R."/>
            <person name="La Ragione R."/>
            <person name="Hildebrand F."/>
            <person name="Pallen M.J."/>
        </authorList>
    </citation>
    <scope>NUCLEOTIDE SEQUENCE</scope>
    <source>
        <strain evidence="9">1748</strain>
    </source>
</reference>
<comment type="caution">
    <text evidence="9">The sequence shown here is derived from an EMBL/GenBank/DDBJ whole genome shotgun (WGS) entry which is preliminary data.</text>
</comment>
<comment type="similarity">
    <text evidence="1 4 7">Belongs to the aldehyde dehydrogenase family.</text>
</comment>
<dbReference type="PANTHER" id="PTHR43570:SF16">
    <property type="entry name" value="ALDEHYDE DEHYDROGENASE TYPE III, ISOFORM Q"/>
    <property type="match status" value="1"/>
</dbReference>
<evidence type="ECO:0000256" key="4">
    <source>
        <dbReference type="PIRNR" id="PIRNR036492"/>
    </source>
</evidence>
<dbReference type="InterPro" id="IPR012394">
    <property type="entry name" value="Aldehyde_DH_NAD(P)"/>
</dbReference>
<dbReference type="FunFam" id="3.40.605.10:FF:000004">
    <property type="entry name" value="Aldehyde dehydrogenase"/>
    <property type="match status" value="1"/>
</dbReference>
<evidence type="ECO:0000256" key="2">
    <source>
        <dbReference type="ARBA" id="ARBA00023002"/>
    </source>
</evidence>
<evidence type="ECO:0000256" key="6">
    <source>
        <dbReference type="PROSITE-ProRule" id="PRU10007"/>
    </source>
</evidence>
<gene>
    <name evidence="9" type="ORF">IAC78_01120</name>
</gene>
<dbReference type="PIRSF" id="PIRSF036492">
    <property type="entry name" value="ALDH"/>
    <property type="match status" value="1"/>
</dbReference>
<dbReference type="InterPro" id="IPR015590">
    <property type="entry name" value="Aldehyde_DH_dom"/>
</dbReference>
<dbReference type="InterPro" id="IPR016162">
    <property type="entry name" value="Ald_DH_N"/>
</dbReference>
<dbReference type="InterPro" id="IPR029510">
    <property type="entry name" value="Ald_DH_CS_GLU"/>
</dbReference>
<accession>A0A9D9D931</accession>
<dbReference type="PROSITE" id="PS00070">
    <property type="entry name" value="ALDEHYDE_DEHYDR_CYS"/>
    <property type="match status" value="1"/>
</dbReference>
<feature type="domain" description="Aldehyde dehydrogenase" evidence="8">
    <location>
        <begin position="2"/>
        <end position="425"/>
    </location>
</feature>
<dbReference type="GO" id="GO:0006081">
    <property type="term" value="P:aldehyde metabolic process"/>
    <property type="evidence" value="ECO:0007669"/>
    <property type="project" value="InterPro"/>
</dbReference>
<dbReference type="SUPFAM" id="SSF53720">
    <property type="entry name" value="ALDH-like"/>
    <property type="match status" value="1"/>
</dbReference>
<organism evidence="9 10">
    <name type="scientific">Candidatus Scatoplasma merdavium</name>
    <dbReference type="NCBI Taxonomy" id="2840932"/>
    <lineage>
        <taxon>Bacteria</taxon>
        <taxon>Bacillati</taxon>
        <taxon>Bacillota</taxon>
        <taxon>Bacilli</taxon>
        <taxon>Bacillales</taxon>
        <taxon>Candidatus Scatoplasma</taxon>
    </lineage>
</organism>
<evidence type="ECO:0000256" key="7">
    <source>
        <dbReference type="RuleBase" id="RU003345"/>
    </source>
</evidence>
<evidence type="ECO:0000256" key="1">
    <source>
        <dbReference type="ARBA" id="ARBA00009986"/>
    </source>
</evidence>
<proteinExistence type="inferred from homology"/>
<dbReference type="Gene3D" id="3.40.309.10">
    <property type="entry name" value="Aldehyde Dehydrogenase, Chain A, domain 2"/>
    <property type="match status" value="1"/>
</dbReference>
<dbReference type="CDD" id="cd07136">
    <property type="entry name" value="ALDH_YwdH-P39616"/>
    <property type="match status" value="1"/>
</dbReference>
<protein>
    <recommendedName>
        <fullName evidence="4">Aldehyde dehydrogenase</fullName>
    </recommendedName>
</protein>
<dbReference type="GO" id="GO:0005737">
    <property type="term" value="C:cytoplasm"/>
    <property type="evidence" value="ECO:0007669"/>
    <property type="project" value="TreeGrafter"/>
</dbReference>
<sequence length="459" mass="52524">MDIQEKVQLQRDFFNTHKTYSIEFRRQALIKLKDLLIKYRPQFDEAFKKDYNKCKFDVLSTEMLIVLEECKYMIKHIKKLTKTHRVHTSLLNFPSHGYLMQEPYGVCLVMAPWNYPLQLTLDPVFGAIAAGNTVVLKPASYTKNISSVINKLVEEFNNPGLLACVEGGREQNQALLDQRFDYIFFTGGETVGRLVLEKASVHLTPVVLELGGKSPCIVNSDADIDLAARRVVWGKYLNAGQTCVAPDYICVHKSIHDKFVSTVIKYIQKFYYSNGKISDDFPHLINEKHFNKVTSFIDKEKVIFGGQSEGLLLHPTVMDHVTFEDKVMSEEIFGPIMPIIEFDDLTKLLEKINSMPKPLAFYFFSKNKRLAKRVLLNSPFGGSCINETIMHLTNEKLPFGGVGRSGMGAYHGKKSFETFSHQKSVLCKGKLELMLKYPPYSEKKYRLVEIYARLKKVKK</sequence>
<dbReference type="Gene3D" id="3.40.605.10">
    <property type="entry name" value="Aldehyde Dehydrogenase, Chain A, domain 1"/>
    <property type="match status" value="1"/>
</dbReference>